<evidence type="ECO:0000313" key="6">
    <source>
        <dbReference type="Proteomes" id="UP000199041"/>
    </source>
</evidence>
<name>A0A1H3VFY7_9BACT</name>
<reference evidence="5 6" key="1">
    <citation type="submission" date="2016-10" db="EMBL/GenBank/DDBJ databases">
        <authorList>
            <person name="de Groot N.N."/>
        </authorList>
    </citation>
    <scope>NUCLEOTIDE SEQUENCE [LARGE SCALE GENOMIC DNA]</scope>
    <source>
        <strain evidence="5 6">Vu-144</strain>
    </source>
</reference>
<dbReference type="InterPro" id="IPR049046">
    <property type="entry name" value="Beta-AFase-like_GH127_middle"/>
</dbReference>
<dbReference type="InterPro" id="IPR012878">
    <property type="entry name" value="Beta-AFase-like_GH127_cat"/>
</dbReference>
<evidence type="ECO:0000313" key="5">
    <source>
        <dbReference type="EMBL" id="SDZ73098.1"/>
    </source>
</evidence>
<organism evidence="5 6">
    <name type="scientific">Arachidicoccus rhizosphaerae</name>
    <dbReference type="NCBI Taxonomy" id="551991"/>
    <lineage>
        <taxon>Bacteria</taxon>
        <taxon>Pseudomonadati</taxon>
        <taxon>Bacteroidota</taxon>
        <taxon>Chitinophagia</taxon>
        <taxon>Chitinophagales</taxon>
        <taxon>Chitinophagaceae</taxon>
        <taxon>Arachidicoccus</taxon>
    </lineage>
</organism>
<evidence type="ECO:0000259" key="1">
    <source>
        <dbReference type="Pfam" id="PF07944"/>
    </source>
</evidence>
<feature type="domain" description="DUF4986" evidence="2">
    <location>
        <begin position="560"/>
        <end position="648"/>
    </location>
</feature>
<dbReference type="STRING" id="551991.SAMN05192529_1013"/>
<accession>A0A1H3VFY7</accession>
<dbReference type="Pfam" id="PF20736">
    <property type="entry name" value="Glyco_hydro127M"/>
    <property type="match status" value="1"/>
</dbReference>
<proteinExistence type="predicted"/>
<dbReference type="PANTHER" id="PTHR31151:SF0">
    <property type="entry name" value="PROLINE-TRNA LIGASE (DUF1680)"/>
    <property type="match status" value="1"/>
</dbReference>
<dbReference type="EMBL" id="FNQY01000001">
    <property type="protein sequence ID" value="SDZ73098.1"/>
    <property type="molecule type" value="Genomic_DNA"/>
</dbReference>
<feature type="domain" description="Non-reducing end beta-L-arabinofuranosidase-like GH127 catalytic" evidence="1">
    <location>
        <begin position="45"/>
        <end position="423"/>
    </location>
</feature>
<evidence type="ECO:0000259" key="4">
    <source>
        <dbReference type="Pfam" id="PF20736"/>
    </source>
</evidence>
<gene>
    <name evidence="5" type="ORF">SAMN05192529_1013</name>
</gene>
<dbReference type="PANTHER" id="PTHR31151">
    <property type="entry name" value="PROLINE-TRNA LIGASE (DUF1680)"/>
    <property type="match status" value="1"/>
</dbReference>
<dbReference type="SUPFAM" id="SSF48208">
    <property type="entry name" value="Six-hairpin glycosidases"/>
    <property type="match status" value="1"/>
</dbReference>
<dbReference type="Proteomes" id="UP000199041">
    <property type="component" value="Unassembled WGS sequence"/>
</dbReference>
<dbReference type="InterPro" id="IPR046544">
    <property type="entry name" value="GH146_SB_dom"/>
</dbReference>
<dbReference type="RefSeq" id="WP_211481692.1">
    <property type="nucleotide sequence ID" value="NZ_FNQY01000001.1"/>
</dbReference>
<dbReference type="Pfam" id="PF07944">
    <property type="entry name" value="Beta-AFase-like_GH127_cat"/>
    <property type="match status" value="1"/>
</dbReference>
<dbReference type="InterPro" id="IPR008928">
    <property type="entry name" value="6-hairpin_glycosidase_sf"/>
</dbReference>
<dbReference type="Pfam" id="PF20620">
    <property type="entry name" value="DUF6805"/>
    <property type="match status" value="1"/>
</dbReference>
<evidence type="ECO:0000259" key="2">
    <source>
        <dbReference type="Pfam" id="PF16375"/>
    </source>
</evidence>
<feature type="domain" description="Non-reducing end beta-L-arabinofuranosidase-like GH127 middle" evidence="4">
    <location>
        <begin position="433"/>
        <end position="531"/>
    </location>
</feature>
<dbReference type="InterPro" id="IPR032275">
    <property type="entry name" value="DUF4986"/>
</dbReference>
<evidence type="ECO:0000259" key="3">
    <source>
        <dbReference type="Pfam" id="PF20620"/>
    </source>
</evidence>
<dbReference type="Pfam" id="PF16375">
    <property type="entry name" value="DUF4986"/>
    <property type="match status" value="1"/>
</dbReference>
<dbReference type="AlphaFoldDB" id="A0A1H3VFY7"/>
<protein>
    <submittedName>
        <fullName evidence="5">Uncharacterized protein</fullName>
    </submittedName>
</protein>
<feature type="domain" description="Glycoside hydrolase GH146 substrate-binding" evidence="3">
    <location>
        <begin position="673"/>
        <end position="803"/>
    </location>
</feature>
<sequence length="804" mass="91394">MFFNKNFVKLALLVVLINCYGMLGAQTLIENVNASSSMESFKLDEVRLLNGPFYDAQQTDLAYILKLDPDRLLAPFLRESGIPVKAESYGNWESMGLDGHTAGHYLTALAQMYAATGNKVCLERLNYMVHELAICQKKNPLGYVGGIPGGSKMWNDLRNGNFELFDKKWVPWYNLHKLFSGLRDAYVIGHNKEAKVVLVRLADWAYDLLNAMSKEQISRMLRTEYGGMNAVCVDISVLTGNSKYLELAKRFSQESFVSELSNSKDSLTGLHANTQIPKIIGFEKIALADTENRDYGLAAQFFWNTVVNHRTLATGGNSVHEHFNPIDDFSSLMESVEGPETCNSYNMLKLTELLFLSRPSSNYMDYYERTLYNQILATQRESKGGFVYFSSLRPESYRVYSNPQKDFWCCVGTGMENHGKYGEMIYSHKASDIYVNLFIASTLDWKQKNITITQTTQFPFGEKSQIKLTLKHPQTFTLYIRKPSWVGQKFQIMINGKLFEYANEDVKEDAGYVAINRKWKEGDLISICLPMKTNLVGLPDNSNWGCLMRGPVVLAAVTDTTDLVGLEGDGGRFDHIASGPLYPLSKSPMLVTDSITSIDTAHVNDKVRLLNPRILTFDATSLISDEKNRRLKLIPFFKVRDARYMVYWPIARKEHLAQRRKQLNNEDAKLLPLRARTVDYVVAGEQQPETDHLMESEHSLTGIIGDRHWRSTGNGFFSYQMKMDSTVRYLRVTYLNKDDTGGLQIKVNGHLISPPINKKVSQDAFFWIDYPIKPDLAKDSAVEVKFINGPGRNNCHIFDVRFLR</sequence>
<dbReference type="GO" id="GO:0005975">
    <property type="term" value="P:carbohydrate metabolic process"/>
    <property type="evidence" value="ECO:0007669"/>
    <property type="project" value="InterPro"/>
</dbReference>
<keyword evidence="6" id="KW-1185">Reference proteome</keyword>